<evidence type="ECO:0000313" key="4">
    <source>
        <dbReference type="Proteomes" id="UP000267003"/>
    </source>
</evidence>
<dbReference type="RefSeq" id="WP_120553322.1">
    <property type="nucleotide sequence ID" value="NZ_RAWK01000002.1"/>
</dbReference>
<feature type="signal peptide" evidence="1">
    <location>
        <begin position="1"/>
        <end position="26"/>
    </location>
</feature>
<dbReference type="SUPFAM" id="SSF56219">
    <property type="entry name" value="DNase I-like"/>
    <property type="match status" value="1"/>
</dbReference>
<dbReference type="AlphaFoldDB" id="A0A3A8R3M3"/>
<dbReference type="InterPro" id="IPR005135">
    <property type="entry name" value="Endo/exonuclease/phosphatase"/>
</dbReference>
<organism evidence="3 4">
    <name type="scientific">Corallococcus aberystwythensis</name>
    <dbReference type="NCBI Taxonomy" id="2316722"/>
    <lineage>
        <taxon>Bacteria</taxon>
        <taxon>Pseudomonadati</taxon>
        <taxon>Myxococcota</taxon>
        <taxon>Myxococcia</taxon>
        <taxon>Myxococcales</taxon>
        <taxon>Cystobacterineae</taxon>
        <taxon>Myxococcaceae</taxon>
        <taxon>Corallococcus</taxon>
    </lineage>
</organism>
<feature type="domain" description="Endonuclease/exonuclease/phosphatase" evidence="2">
    <location>
        <begin position="53"/>
        <end position="238"/>
    </location>
</feature>
<dbReference type="Gene3D" id="3.60.10.10">
    <property type="entry name" value="Endonuclease/exonuclease/phosphatase"/>
    <property type="match status" value="1"/>
</dbReference>
<evidence type="ECO:0000256" key="1">
    <source>
        <dbReference type="SAM" id="SignalP"/>
    </source>
</evidence>
<comment type="caution">
    <text evidence="3">The sequence shown here is derived from an EMBL/GenBank/DDBJ whole genome shotgun (WGS) entry which is preliminary data.</text>
</comment>
<keyword evidence="4" id="KW-1185">Reference proteome</keyword>
<dbReference type="EMBL" id="RAWK01000002">
    <property type="protein sequence ID" value="RKH74651.1"/>
    <property type="molecule type" value="Genomic_DNA"/>
</dbReference>
<sequence>MLKLLSSAVLSLLLSLGLLPSHESEAARTGALAATTATVATHNTWHGQATTKPLADIIGWQEVDTAEGHNKLGAMENYNHFRPGDDRLDARNSIAISWRKNKFEKTGEGSRLTHGGEAGVTPSRFVNWVVLKNLATGTKLAFINTHYISGAWNGEHPERQERWRTHNTVVREVVAELRGRGLPVVLVGDFNRDLSQDIPGMNHLNTAGVSGVPIDQIYVSVGIGTGPAERLEKYGSDHFAYTATVQY</sequence>
<gene>
    <name evidence="3" type="ORF">D7W81_00410</name>
</gene>
<proteinExistence type="predicted"/>
<dbReference type="Pfam" id="PF03372">
    <property type="entry name" value="Exo_endo_phos"/>
    <property type="match status" value="1"/>
</dbReference>
<feature type="chain" id="PRO_5017233336" description="Endonuclease/exonuclease/phosphatase domain-containing protein" evidence="1">
    <location>
        <begin position="27"/>
        <end position="247"/>
    </location>
</feature>
<evidence type="ECO:0000313" key="3">
    <source>
        <dbReference type="EMBL" id="RKH74651.1"/>
    </source>
</evidence>
<name>A0A3A8R3M3_9BACT</name>
<dbReference type="OrthoDB" id="9796594at2"/>
<reference evidence="4" key="1">
    <citation type="submission" date="2018-09" db="EMBL/GenBank/DDBJ databases">
        <authorList>
            <person name="Livingstone P.G."/>
            <person name="Whitworth D.E."/>
        </authorList>
    </citation>
    <scope>NUCLEOTIDE SEQUENCE [LARGE SCALE GENOMIC DNA]</scope>
    <source>
        <strain evidence="4">AB050A</strain>
    </source>
</reference>
<evidence type="ECO:0000259" key="2">
    <source>
        <dbReference type="Pfam" id="PF03372"/>
    </source>
</evidence>
<dbReference type="Proteomes" id="UP000267003">
    <property type="component" value="Unassembled WGS sequence"/>
</dbReference>
<protein>
    <recommendedName>
        <fullName evidence="2">Endonuclease/exonuclease/phosphatase domain-containing protein</fullName>
    </recommendedName>
</protein>
<keyword evidence="1" id="KW-0732">Signal</keyword>
<dbReference type="GO" id="GO:0003824">
    <property type="term" value="F:catalytic activity"/>
    <property type="evidence" value="ECO:0007669"/>
    <property type="project" value="InterPro"/>
</dbReference>
<accession>A0A3A8R3M3</accession>
<dbReference type="InterPro" id="IPR036691">
    <property type="entry name" value="Endo/exonu/phosph_ase_sf"/>
</dbReference>